<keyword evidence="1" id="KW-0812">Transmembrane</keyword>
<dbReference type="InterPro" id="IPR026961">
    <property type="entry name" value="PGG_dom"/>
</dbReference>
<evidence type="ECO:0000259" key="2">
    <source>
        <dbReference type="Pfam" id="PF13962"/>
    </source>
</evidence>
<dbReference type="PANTHER" id="PTHR24177">
    <property type="entry name" value="CASKIN"/>
    <property type="match status" value="1"/>
</dbReference>
<dbReference type="Proteomes" id="UP000594263">
    <property type="component" value="Unplaced"/>
</dbReference>
<evidence type="ECO:0000313" key="3">
    <source>
        <dbReference type="EnsemblPlants" id="Kaladp0053s0355.1.v1.1"/>
    </source>
</evidence>
<keyword evidence="1" id="KW-0472">Membrane</keyword>
<proteinExistence type="predicted"/>
<evidence type="ECO:0000313" key="4">
    <source>
        <dbReference type="Proteomes" id="UP000594263"/>
    </source>
</evidence>
<dbReference type="PANTHER" id="PTHR24177:SF292">
    <property type="entry name" value="ANKYRIN REPEAT FAMILY PROTEIN-RELATED"/>
    <property type="match status" value="1"/>
</dbReference>
<dbReference type="OMA" id="WWSTSIP"/>
<reference evidence="3" key="1">
    <citation type="submission" date="2021-01" db="UniProtKB">
        <authorList>
            <consortium name="EnsemblPlants"/>
        </authorList>
    </citation>
    <scope>IDENTIFICATION</scope>
</reference>
<feature type="transmembrane region" description="Helical" evidence="1">
    <location>
        <begin position="88"/>
        <end position="109"/>
    </location>
</feature>
<evidence type="ECO:0000256" key="1">
    <source>
        <dbReference type="SAM" id="Phobius"/>
    </source>
</evidence>
<dbReference type="AlphaFoldDB" id="A0A7N0U361"/>
<dbReference type="GO" id="GO:0016020">
    <property type="term" value="C:membrane"/>
    <property type="evidence" value="ECO:0007669"/>
    <property type="project" value="TreeGrafter"/>
</dbReference>
<sequence length="136" mass="15005">MFTAPGRNKDDGTPYFLRDSTFMLFAISDALALFASVTSVLTFLSMLTSRYAEDDSLITIGLVSLFISIAAIMVTFCAAMVLVLRNELAWIAVPVGLVACVPVTFFFMLQFPLLVELVLSTYGPTIFHKQNQLVLH</sequence>
<dbReference type="EnsemblPlants" id="Kaladp0053s0355.1.v1.1">
    <property type="protein sequence ID" value="Kaladp0053s0355.1.v1.1"/>
    <property type="gene ID" value="Kaladp0053s0355.v1.1"/>
</dbReference>
<feature type="transmembrane region" description="Helical" evidence="1">
    <location>
        <begin position="20"/>
        <end position="44"/>
    </location>
</feature>
<organism evidence="3 4">
    <name type="scientific">Kalanchoe fedtschenkoi</name>
    <name type="common">Lavender scallops</name>
    <name type="synonym">South American air plant</name>
    <dbReference type="NCBI Taxonomy" id="63787"/>
    <lineage>
        <taxon>Eukaryota</taxon>
        <taxon>Viridiplantae</taxon>
        <taxon>Streptophyta</taxon>
        <taxon>Embryophyta</taxon>
        <taxon>Tracheophyta</taxon>
        <taxon>Spermatophyta</taxon>
        <taxon>Magnoliopsida</taxon>
        <taxon>eudicotyledons</taxon>
        <taxon>Gunneridae</taxon>
        <taxon>Pentapetalae</taxon>
        <taxon>Saxifragales</taxon>
        <taxon>Crassulaceae</taxon>
        <taxon>Kalanchoe</taxon>
    </lineage>
</organism>
<name>A0A7N0U361_KALFE</name>
<accession>A0A7N0U361</accession>
<keyword evidence="4" id="KW-1185">Reference proteome</keyword>
<protein>
    <recommendedName>
        <fullName evidence="2">PGG domain-containing protein</fullName>
    </recommendedName>
</protein>
<feature type="domain" description="PGG" evidence="2">
    <location>
        <begin position="2"/>
        <end position="82"/>
    </location>
</feature>
<feature type="transmembrane region" description="Helical" evidence="1">
    <location>
        <begin position="56"/>
        <end position="82"/>
    </location>
</feature>
<dbReference type="Pfam" id="PF13962">
    <property type="entry name" value="PGG"/>
    <property type="match status" value="1"/>
</dbReference>
<keyword evidence="1" id="KW-1133">Transmembrane helix</keyword>
<dbReference type="Gramene" id="Kaladp0053s0355.1.v1.1">
    <property type="protein sequence ID" value="Kaladp0053s0355.1.v1.1"/>
    <property type="gene ID" value="Kaladp0053s0355.v1.1"/>
</dbReference>